<organism evidence="2 3">
    <name type="scientific">Sarcoptes scabiei</name>
    <name type="common">Itch mite</name>
    <name type="synonym">Acarus scabiei</name>
    <dbReference type="NCBI Taxonomy" id="52283"/>
    <lineage>
        <taxon>Eukaryota</taxon>
        <taxon>Metazoa</taxon>
        <taxon>Ecdysozoa</taxon>
        <taxon>Arthropoda</taxon>
        <taxon>Chelicerata</taxon>
        <taxon>Arachnida</taxon>
        <taxon>Acari</taxon>
        <taxon>Acariformes</taxon>
        <taxon>Sarcoptiformes</taxon>
        <taxon>Astigmata</taxon>
        <taxon>Psoroptidia</taxon>
        <taxon>Sarcoptoidea</taxon>
        <taxon>Sarcoptidae</taxon>
        <taxon>Sarcoptinae</taxon>
        <taxon>Sarcoptes</taxon>
    </lineage>
</organism>
<gene>
    <name evidence="2" type="ORF">QR98_0018870</name>
</gene>
<accession>A0A131ZYS4</accession>
<dbReference type="AlphaFoldDB" id="A0A131ZYS4"/>
<sequence length="73" mass="7646">MSSPVAPWGTPAGRSVTPPRDCGAESVRSSLTVFITGPPDHLSPRTPHRPRRRKGPSPTPAPAPHPGPRQPAA</sequence>
<name>A0A131ZYS4_SARSC</name>
<reference evidence="2 3" key="1">
    <citation type="journal article" date="2015" name="Parasit. Vectors">
        <title>Draft genome of the scabies mite.</title>
        <authorList>
            <person name="Rider S.D.Jr."/>
            <person name="Morgan M.S."/>
            <person name="Arlian L.G."/>
        </authorList>
    </citation>
    <scope>NUCLEOTIDE SEQUENCE [LARGE SCALE GENOMIC DNA]</scope>
    <source>
        <strain evidence="2">Arlian Lab</strain>
    </source>
</reference>
<evidence type="ECO:0000313" key="2">
    <source>
        <dbReference type="EMBL" id="KPM03455.1"/>
    </source>
</evidence>
<feature type="compositionally biased region" description="Basic residues" evidence="1">
    <location>
        <begin position="46"/>
        <end position="55"/>
    </location>
</feature>
<feature type="compositionally biased region" description="Pro residues" evidence="1">
    <location>
        <begin position="57"/>
        <end position="73"/>
    </location>
</feature>
<evidence type="ECO:0000313" key="3">
    <source>
        <dbReference type="Proteomes" id="UP000616769"/>
    </source>
</evidence>
<dbReference type="Proteomes" id="UP000616769">
    <property type="component" value="Unassembled WGS sequence"/>
</dbReference>
<evidence type="ECO:0000256" key="1">
    <source>
        <dbReference type="SAM" id="MobiDB-lite"/>
    </source>
</evidence>
<dbReference type="EMBL" id="JXLN01005095">
    <property type="protein sequence ID" value="KPM03455.1"/>
    <property type="molecule type" value="Genomic_DNA"/>
</dbReference>
<protein>
    <submittedName>
        <fullName evidence="2">Uncharacterized protein</fullName>
    </submittedName>
</protein>
<dbReference type="VEuPathDB" id="VectorBase:SSCA008691"/>
<proteinExistence type="predicted"/>
<feature type="region of interest" description="Disordered" evidence="1">
    <location>
        <begin position="1"/>
        <end position="73"/>
    </location>
</feature>
<feature type="non-terminal residue" evidence="2">
    <location>
        <position position="73"/>
    </location>
</feature>
<comment type="caution">
    <text evidence="2">The sequence shown here is derived from an EMBL/GenBank/DDBJ whole genome shotgun (WGS) entry which is preliminary data.</text>
</comment>